<gene>
    <name evidence="2" type="ORF">FRACA_50028</name>
</gene>
<evidence type="ECO:0000313" key="2">
    <source>
        <dbReference type="EMBL" id="SNQ50640.1"/>
    </source>
</evidence>
<dbReference type="NCBIfam" id="TIGR03917">
    <property type="entry name" value="Frankia_40_dom"/>
    <property type="match status" value="1"/>
</dbReference>
<feature type="region of interest" description="Disordered" evidence="1">
    <location>
        <begin position="1"/>
        <end position="35"/>
    </location>
</feature>
<sequence length="114" mass="12038">MSEDAQTEEDGQKMSTVDSDDLLPEPRPVTGGRPPSLAEVVMVHDGPVVRHELVLAPGATAADLTTAMILVPPTACLVSHHGDVDVSLVFRETGRDDQLVVGTDAPPRPSPHLT</sequence>
<dbReference type="AlphaFoldDB" id="A0A2I2KYA4"/>
<reference evidence="2 3" key="1">
    <citation type="submission" date="2017-06" db="EMBL/GenBank/DDBJ databases">
        <authorList>
            <person name="Kim H.J."/>
            <person name="Triplett B.A."/>
        </authorList>
    </citation>
    <scope>NUCLEOTIDE SEQUENCE [LARGE SCALE GENOMIC DNA]</scope>
    <source>
        <strain evidence="2">FRACA_ARgP5</strain>
    </source>
</reference>
<dbReference type="RefSeq" id="WP_243407944.1">
    <property type="nucleotide sequence ID" value="NZ_FZMO01000445.1"/>
</dbReference>
<keyword evidence="3" id="KW-1185">Reference proteome</keyword>
<dbReference type="Proteomes" id="UP000234331">
    <property type="component" value="Unassembled WGS sequence"/>
</dbReference>
<proteinExistence type="predicted"/>
<evidence type="ECO:0000313" key="3">
    <source>
        <dbReference type="Proteomes" id="UP000234331"/>
    </source>
</evidence>
<organism evidence="2 3">
    <name type="scientific">Frankia canadensis</name>
    <dbReference type="NCBI Taxonomy" id="1836972"/>
    <lineage>
        <taxon>Bacteria</taxon>
        <taxon>Bacillati</taxon>
        <taxon>Actinomycetota</taxon>
        <taxon>Actinomycetes</taxon>
        <taxon>Frankiales</taxon>
        <taxon>Frankiaceae</taxon>
        <taxon>Frankia</taxon>
    </lineage>
</organism>
<name>A0A2I2KYA4_9ACTN</name>
<dbReference type="InterPro" id="IPR023817">
    <property type="entry name" value="Frankia_40_dom"/>
</dbReference>
<accession>A0A2I2KYA4</accession>
<dbReference type="EMBL" id="FZMO01000445">
    <property type="protein sequence ID" value="SNQ50640.1"/>
    <property type="molecule type" value="Genomic_DNA"/>
</dbReference>
<evidence type="ECO:0000256" key="1">
    <source>
        <dbReference type="SAM" id="MobiDB-lite"/>
    </source>
</evidence>
<protein>
    <submittedName>
        <fullName evidence="2">Uncharacterized protein</fullName>
    </submittedName>
</protein>